<gene>
    <name evidence="3" type="ORF">MTR64_07155</name>
</gene>
<evidence type="ECO:0000313" key="3">
    <source>
        <dbReference type="EMBL" id="MCJ2178336.1"/>
    </source>
</evidence>
<dbReference type="Gene3D" id="3.40.50.720">
    <property type="entry name" value="NAD(P)-binding Rossmann-like Domain"/>
    <property type="match status" value="1"/>
</dbReference>
<sequence>MDFTGEHVVVTGASSGIGLATARRIAACGGKVTMIARRRELLEDLAAQIGTTAHAIAADAGDRDQILSAMDKAVACSGPIDGLFLNAGIEGMFAPVTDYTDEAFEAVMRINATSLFWTLRHVLPDMMVRKKGAIVITGSLAAETGMAGNIGYLASKHAALGIARAVAMEAAPHGVRCNVINPGFIDTPILGGVPDSFKRQMAGRVPQKRIGTPEEAAAVAAFLLSSDASHVTAQSLAVDGGLLGTLMIES</sequence>
<dbReference type="SUPFAM" id="SSF51735">
    <property type="entry name" value="NAD(P)-binding Rossmann-fold domains"/>
    <property type="match status" value="1"/>
</dbReference>
<comment type="similarity">
    <text evidence="1">Belongs to the short-chain dehydrogenases/reductases (SDR) family.</text>
</comment>
<dbReference type="RefSeq" id="WP_243992270.1">
    <property type="nucleotide sequence ID" value="NZ_JALHLE010000007.1"/>
</dbReference>
<dbReference type="PANTHER" id="PTHR42879">
    <property type="entry name" value="3-OXOACYL-(ACYL-CARRIER-PROTEIN) REDUCTASE"/>
    <property type="match status" value="1"/>
</dbReference>
<proteinExistence type="inferred from homology"/>
<evidence type="ECO:0000259" key="2">
    <source>
        <dbReference type="SMART" id="SM00822"/>
    </source>
</evidence>
<reference evidence="3" key="1">
    <citation type="submission" date="2022-03" db="EMBL/GenBank/DDBJ databases">
        <title>Identification of a novel bacterium isolated from mangrove sediments.</title>
        <authorList>
            <person name="Pan X."/>
        </authorList>
    </citation>
    <scope>NUCLEOTIDE SEQUENCE</scope>
    <source>
        <strain evidence="3">B2580</strain>
    </source>
</reference>
<dbReference type="InterPro" id="IPR002347">
    <property type="entry name" value="SDR_fam"/>
</dbReference>
<feature type="domain" description="Ketoreductase" evidence="2">
    <location>
        <begin position="6"/>
        <end position="174"/>
    </location>
</feature>
<evidence type="ECO:0000313" key="4">
    <source>
        <dbReference type="Proteomes" id="UP001162880"/>
    </source>
</evidence>
<dbReference type="InterPro" id="IPR036291">
    <property type="entry name" value="NAD(P)-bd_dom_sf"/>
</dbReference>
<dbReference type="Proteomes" id="UP001162880">
    <property type="component" value="Unassembled WGS sequence"/>
</dbReference>
<dbReference type="InterPro" id="IPR050259">
    <property type="entry name" value="SDR"/>
</dbReference>
<dbReference type="PANTHER" id="PTHR42879:SF2">
    <property type="entry name" value="3-OXOACYL-[ACYL-CARRIER-PROTEIN] REDUCTASE FABG"/>
    <property type="match status" value="1"/>
</dbReference>
<keyword evidence="4" id="KW-1185">Reference proteome</keyword>
<dbReference type="PRINTS" id="PR00080">
    <property type="entry name" value="SDRFAMILY"/>
</dbReference>
<evidence type="ECO:0000256" key="1">
    <source>
        <dbReference type="ARBA" id="ARBA00006484"/>
    </source>
</evidence>
<dbReference type="Pfam" id="PF13561">
    <property type="entry name" value="adh_short_C2"/>
    <property type="match status" value="1"/>
</dbReference>
<dbReference type="SMART" id="SM00822">
    <property type="entry name" value="PKS_KR"/>
    <property type="match status" value="1"/>
</dbReference>
<organism evidence="3 4">
    <name type="scientific">Novosphingobium album</name>
    <name type="common">ex Hu et al. 2023</name>
    <dbReference type="NCBI Taxonomy" id="2930093"/>
    <lineage>
        <taxon>Bacteria</taxon>
        <taxon>Pseudomonadati</taxon>
        <taxon>Pseudomonadota</taxon>
        <taxon>Alphaproteobacteria</taxon>
        <taxon>Sphingomonadales</taxon>
        <taxon>Sphingomonadaceae</taxon>
        <taxon>Novosphingobium</taxon>
    </lineage>
</organism>
<dbReference type="InterPro" id="IPR057326">
    <property type="entry name" value="KR_dom"/>
</dbReference>
<protein>
    <submittedName>
        <fullName evidence="3">SDR family oxidoreductase</fullName>
    </submittedName>
</protein>
<comment type="caution">
    <text evidence="3">The sequence shown here is derived from an EMBL/GenBank/DDBJ whole genome shotgun (WGS) entry which is preliminary data.</text>
</comment>
<dbReference type="PRINTS" id="PR00081">
    <property type="entry name" value="GDHRDH"/>
</dbReference>
<dbReference type="CDD" id="cd05233">
    <property type="entry name" value="SDR_c"/>
    <property type="match status" value="1"/>
</dbReference>
<name>A0ABT0B067_9SPHN</name>
<accession>A0ABT0B067</accession>
<dbReference type="EMBL" id="JALHLE010000007">
    <property type="protein sequence ID" value="MCJ2178336.1"/>
    <property type="molecule type" value="Genomic_DNA"/>
</dbReference>